<dbReference type="Proteomes" id="UP000014570">
    <property type="component" value="Unassembled WGS sequence"/>
</dbReference>
<accession>A0AAV3JF68</accession>
<protein>
    <submittedName>
        <fullName evidence="1">Uncharacterized protein</fullName>
    </submittedName>
</protein>
<organism evidence="1 2">
    <name type="scientific">Leptospira borgpetersenii serovar Javanica str. UI 09931</name>
    <dbReference type="NCBI Taxonomy" id="1049767"/>
    <lineage>
        <taxon>Bacteria</taxon>
        <taxon>Pseudomonadati</taxon>
        <taxon>Spirochaetota</taxon>
        <taxon>Spirochaetia</taxon>
        <taxon>Leptospirales</taxon>
        <taxon>Leptospiraceae</taxon>
        <taxon>Leptospira</taxon>
    </lineage>
</organism>
<proteinExistence type="predicted"/>
<evidence type="ECO:0000313" key="2">
    <source>
        <dbReference type="Proteomes" id="UP000014570"/>
    </source>
</evidence>
<comment type="caution">
    <text evidence="1">The sequence shown here is derived from an EMBL/GenBank/DDBJ whole genome shotgun (WGS) entry which is preliminary data.</text>
</comment>
<sequence length="45" mass="5415">MEHDFHLRIFFFFKTFSYFACLIFSMQKIIKASVLVIGINDFFTT</sequence>
<reference evidence="1 2" key="1">
    <citation type="submission" date="2013-04" db="EMBL/GenBank/DDBJ databases">
        <authorList>
            <person name="Harkins D.M."/>
            <person name="Durkin A.S."/>
            <person name="Brinkac L.M."/>
            <person name="Haft D.H."/>
            <person name="Selengut J.D."/>
            <person name="Sanka R."/>
            <person name="DePew J."/>
            <person name="Purushe J."/>
            <person name="Chanthongthip A."/>
            <person name="Lattana O."/>
            <person name="Phetsouvanh R."/>
            <person name="Newton P.N."/>
            <person name="Vinetz J.M."/>
            <person name="Sutton G.G."/>
            <person name="Nierman W.C."/>
            <person name="Fouts D.E."/>
        </authorList>
    </citation>
    <scope>NUCLEOTIDE SEQUENCE [LARGE SCALE GENOMIC DNA]</scope>
    <source>
        <strain evidence="1 2">UI 09931</strain>
    </source>
</reference>
<evidence type="ECO:0000313" key="1">
    <source>
        <dbReference type="EMBL" id="EPG59408.1"/>
    </source>
</evidence>
<gene>
    <name evidence="1" type="ORF">LEP1GSC103_3769</name>
</gene>
<dbReference type="EMBL" id="AHNP02000003">
    <property type="protein sequence ID" value="EPG59408.1"/>
    <property type="molecule type" value="Genomic_DNA"/>
</dbReference>
<name>A0AAV3JF68_LEPBO</name>
<dbReference type="AlphaFoldDB" id="A0AAV3JF68"/>